<proteinExistence type="predicted"/>
<dbReference type="AlphaFoldDB" id="A0AAP5I3G0"/>
<comment type="caution">
    <text evidence="1">The sequence shown here is derived from an EMBL/GenBank/DDBJ whole genome shotgun (WGS) entry which is preliminary data.</text>
</comment>
<name>A0AAP5I3G0_9CYAN</name>
<dbReference type="Proteomes" id="UP000667802">
    <property type="component" value="Unassembled WGS sequence"/>
</dbReference>
<evidence type="ECO:0000313" key="2">
    <source>
        <dbReference type="Proteomes" id="UP000667802"/>
    </source>
</evidence>
<dbReference type="EMBL" id="JAALHA020000002">
    <property type="protein sequence ID" value="MDR9894086.1"/>
    <property type="molecule type" value="Genomic_DNA"/>
</dbReference>
<organism evidence="1 2">
    <name type="scientific">Aetokthonos hydrillicola Thurmond2011</name>
    <dbReference type="NCBI Taxonomy" id="2712845"/>
    <lineage>
        <taxon>Bacteria</taxon>
        <taxon>Bacillati</taxon>
        <taxon>Cyanobacteriota</taxon>
        <taxon>Cyanophyceae</taxon>
        <taxon>Nostocales</taxon>
        <taxon>Hapalosiphonaceae</taxon>
        <taxon>Aetokthonos</taxon>
    </lineage>
</organism>
<evidence type="ECO:0000313" key="1">
    <source>
        <dbReference type="EMBL" id="MDR9894086.1"/>
    </source>
</evidence>
<gene>
    <name evidence="1" type="ORF">G7B40_005810</name>
</gene>
<keyword evidence="2" id="KW-1185">Reference proteome</keyword>
<protein>
    <submittedName>
        <fullName evidence="1">Uncharacterized protein</fullName>
    </submittedName>
</protein>
<accession>A0AAP5I3G0</accession>
<sequence length="128" mass="13690">MFLIVKNSQALPSGGNPSEPSVFEQVGSCGSKYVNQFNSCAQKKNPNDPNPTPREIEDCRSRVIGDYGNCLSKINFSPDSSELDTCSTARIVADQCWGTYMGCGGLNTPRCAEMYDTCIAASGVGSCQ</sequence>
<reference evidence="2" key="1">
    <citation type="journal article" date="2021" name="Science">
        <title>Hunting the eagle killer: A cyanobacterial neurotoxin causes vacuolar myelinopathy.</title>
        <authorList>
            <person name="Breinlinger S."/>
            <person name="Phillips T.J."/>
            <person name="Haram B.N."/>
            <person name="Mares J."/>
            <person name="Martinez Yerena J.A."/>
            <person name="Hrouzek P."/>
            <person name="Sobotka R."/>
            <person name="Henderson W.M."/>
            <person name="Schmieder P."/>
            <person name="Williams S.M."/>
            <person name="Lauderdale J.D."/>
            <person name="Wilde H.D."/>
            <person name="Gerrin W."/>
            <person name="Kust A."/>
            <person name="Washington J.W."/>
            <person name="Wagner C."/>
            <person name="Geier B."/>
            <person name="Liebeke M."/>
            <person name="Enke H."/>
            <person name="Niedermeyer T.H.J."/>
            <person name="Wilde S.B."/>
        </authorList>
    </citation>
    <scope>NUCLEOTIDE SEQUENCE [LARGE SCALE GENOMIC DNA]</scope>
    <source>
        <strain evidence="2">Thurmond2011</strain>
    </source>
</reference>